<organism evidence="2 3">
    <name type="scientific">Desulfonema ishimotonii</name>
    <dbReference type="NCBI Taxonomy" id="45657"/>
    <lineage>
        <taxon>Bacteria</taxon>
        <taxon>Pseudomonadati</taxon>
        <taxon>Thermodesulfobacteriota</taxon>
        <taxon>Desulfobacteria</taxon>
        <taxon>Desulfobacterales</taxon>
        <taxon>Desulfococcaceae</taxon>
        <taxon>Desulfonema</taxon>
    </lineage>
</organism>
<name>A0A401FZ47_9BACT</name>
<reference evidence="3" key="2">
    <citation type="submission" date="2019-01" db="EMBL/GenBank/DDBJ databases">
        <title>Genome sequence of Desulfonema ishimotonii strain Tokyo 01.</title>
        <authorList>
            <person name="Fukui M."/>
        </authorList>
    </citation>
    <scope>NUCLEOTIDE SEQUENCE [LARGE SCALE GENOMIC DNA]</scope>
    <source>
        <strain evidence="3">Tokyo 01</strain>
    </source>
</reference>
<feature type="region of interest" description="Disordered" evidence="1">
    <location>
        <begin position="17"/>
        <end position="58"/>
    </location>
</feature>
<evidence type="ECO:0000313" key="3">
    <source>
        <dbReference type="Proteomes" id="UP000288096"/>
    </source>
</evidence>
<dbReference type="AlphaFoldDB" id="A0A401FZ47"/>
<dbReference type="RefSeq" id="WP_166405130.1">
    <property type="nucleotide sequence ID" value="NZ_BEXT01000001.1"/>
</dbReference>
<gene>
    <name evidence="2" type="ORF">DENIS_3218</name>
</gene>
<evidence type="ECO:0000256" key="1">
    <source>
        <dbReference type="SAM" id="MobiDB-lite"/>
    </source>
</evidence>
<protein>
    <submittedName>
        <fullName evidence="2">Uncharacterized protein</fullName>
    </submittedName>
</protein>
<dbReference type="EMBL" id="BEXT01000001">
    <property type="protein sequence ID" value="GBC62249.1"/>
    <property type="molecule type" value="Genomic_DNA"/>
</dbReference>
<reference evidence="3" key="1">
    <citation type="submission" date="2017-11" db="EMBL/GenBank/DDBJ databases">
        <authorList>
            <person name="Watanabe M."/>
            <person name="Kojima H."/>
        </authorList>
    </citation>
    <scope>NUCLEOTIDE SEQUENCE [LARGE SCALE GENOMIC DNA]</scope>
    <source>
        <strain evidence="3">Tokyo 01</strain>
    </source>
</reference>
<sequence>MVRSRFAKFVRCPVCLRPGKTDVPKNPLPSGMGSTSNTPENSSESEIPKSYRGWNLNKRGKNKKGEILFNLAKKIGGKKRQKYLGIWNRDKADRIIDEMNRKYKSELQTPS</sequence>
<keyword evidence="3" id="KW-1185">Reference proteome</keyword>
<proteinExistence type="predicted"/>
<feature type="compositionally biased region" description="Low complexity" evidence="1">
    <location>
        <begin position="34"/>
        <end position="45"/>
    </location>
</feature>
<dbReference type="Proteomes" id="UP000288096">
    <property type="component" value="Unassembled WGS sequence"/>
</dbReference>
<comment type="caution">
    <text evidence="2">The sequence shown here is derived from an EMBL/GenBank/DDBJ whole genome shotgun (WGS) entry which is preliminary data.</text>
</comment>
<accession>A0A401FZ47</accession>
<evidence type="ECO:0000313" key="2">
    <source>
        <dbReference type="EMBL" id="GBC62249.1"/>
    </source>
</evidence>